<evidence type="ECO:0000259" key="10">
    <source>
        <dbReference type="Pfam" id="PF00924"/>
    </source>
</evidence>
<keyword evidence="5 7" id="KW-1133">Transmembrane helix</keyword>
<evidence type="ECO:0000256" key="4">
    <source>
        <dbReference type="ARBA" id="ARBA00022692"/>
    </source>
</evidence>
<dbReference type="InterPro" id="IPR010920">
    <property type="entry name" value="LSM_dom_sf"/>
</dbReference>
<comment type="subcellular location">
    <subcellularLocation>
        <location evidence="7">Cell inner membrane</location>
        <topology evidence="7">Multi-pass membrane protein</topology>
    </subcellularLocation>
    <subcellularLocation>
        <location evidence="1">Cell membrane</location>
        <topology evidence="1">Multi-pass membrane protein</topology>
    </subcellularLocation>
</comment>
<feature type="signal peptide" evidence="9">
    <location>
        <begin position="1"/>
        <end position="17"/>
    </location>
</feature>
<evidence type="ECO:0000256" key="1">
    <source>
        <dbReference type="ARBA" id="ARBA00004651"/>
    </source>
</evidence>
<name>A0A0J1HB44_9GAMM</name>
<dbReference type="PATRIC" id="fig|1195763.3.peg.259"/>
<organism evidence="12 13">
    <name type="scientific">Photobacterium aquae</name>
    <dbReference type="NCBI Taxonomy" id="1195763"/>
    <lineage>
        <taxon>Bacteria</taxon>
        <taxon>Pseudomonadati</taxon>
        <taxon>Pseudomonadota</taxon>
        <taxon>Gammaproteobacteria</taxon>
        <taxon>Vibrionales</taxon>
        <taxon>Vibrionaceae</taxon>
        <taxon>Photobacterium</taxon>
    </lineage>
</organism>
<keyword evidence="7" id="KW-0997">Cell inner membrane</keyword>
<evidence type="ECO:0000313" key="12">
    <source>
        <dbReference type="EMBL" id="KLV08859.1"/>
    </source>
</evidence>
<dbReference type="Gene3D" id="3.30.70.100">
    <property type="match status" value="1"/>
</dbReference>
<feature type="transmembrane region" description="Helical" evidence="7">
    <location>
        <begin position="301"/>
        <end position="318"/>
    </location>
</feature>
<dbReference type="SUPFAM" id="SSF82861">
    <property type="entry name" value="Mechanosensitive channel protein MscS (YggB), transmembrane region"/>
    <property type="match status" value="1"/>
</dbReference>
<dbReference type="InterPro" id="IPR049278">
    <property type="entry name" value="MS_channel_C"/>
</dbReference>
<comment type="caution">
    <text evidence="12">The sequence shown here is derived from an EMBL/GenBank/DDBJ whole genome shotgun (WGS) entry which is preliminary data.</text>
</comment>
<keyword evidence="3" id="KW-1003">Cell membrane</keyword>
<evidence type="ECO:0000256" key="7">
    <source>
        <dbReference type="RuleBase" id="RU369025"/>
    </source>
</evidence>
<dbReference type="EMBL" id="LDOT01000002">
    <property type="protein sequence ID" value="KLV08859.1"/>
    <property type="molecule type" value="Genomic_DNA"/>
</dbReference>
<accession>A0A0J1HB44</accession>
<dbReference type="STRING" id="1195763.ABT56_01165"/>
<proteinExistence type="inferred from homology"/>
<dbReference type="PANTHER" id="PTHR30221:SF1">
    <property type="entry name" value="SMALL-CONDUCTANCE MECHANOSENSITIVE CHANNEL"/>
    <property type="match status" value="1"/>
</dbReference>
<dbReference type="Pfam" id="PF00924">
    <property type="entry name" value="MS_channel_2nd"/>
    <property type="match status" value="1"/>
</dbReference>
<evidence type="ECO:0000256" key="3">
    <source>
        <dbReference type="ARBA" id="ARBA00022475"/>
    </source>
</evidence>
<evidence type="ECO:0000313" key="13">
    <source>
        <dbReference type="Proteomes" id="UP000036097"/>
    </source>
</evidence>
<feature type="region of interest" description="Disordered" evidence="8">
    <location>
        <begin position="19"/>
        <end position="40"/>
    </location>
</feature>
<dbReference type="Gene3D" id="1.10.287.1260">
    <property type="match status" value="1"/>
</dbReference>
<feature type="domain" description="Mechanosensitive ion channel MscS" evidence="10">
    <location>
        <begin position="389"/>
        <end position="456"/>
    </location>
</feature>
<keyword evidence="7" id="KW-0813">Transport</keyword>
<dbReference type="InterPro" id="IPR011014">
    <property type="entry name" value="MscS_channel_TM-2"/>
</dbReference>
<evidence type="ECO:0000256" key="2">
    <source>
        <dbReference type="ARBA" id="ARBA00008017"/>
    </source>
</evidence>
<dbReference type="InterPro" id="IPR045275">
    <property type="entry name" value="MscS_archaea/bacteria_type"/>
</dbReference>
<evidence type="ECO:0000256" key="6">
    <source>
        <dbReference type="ARBA" id="ARBA00023136"/>
    </source>
</evidence>
<dbReference type="InterPro" id="IPR011066">
    <property type="entry name" value="MscS_channel_C_sf"/>
</dbReference>
<dbReference type="OrthoDB" id="9809206at2"/>
<dbReference type="GO" id="GO:0005886">
    <property type="term" value="C:plasma membrane"/>
    <property type="evidence" value="ECO:0007669"/>
    <property type="project" value="UniProtKB-SubCell"/>
</dbReference>
<dbReference type="Pfam" id="PF21082">
    <property type="entry name" value="MS_channel_3rd"/>
    <property type="match status" value="1"/>
</dbReference>
<feature type="domain" description="Mechanosensitive ion channel MscS C-terminal" evidence="11">
    <location>
        <begin position="462"/>
        <end position="544"/>
    </location>
</feature>
<comment type="subunit">
    <text evidence="7">Homoheptamer.</text>
</comment>
<sequence length="563" mass="64106">MRWSLLFLLLFSLTCFAENSPTETPSPTETTSTEAPKPLSETERIIGNIDQLDADLGELLSQSQGKTGTEKNVIDMQMLKKNEEIRAELQKLIGLENDENRPLIIELVNEQVGYLNEAADFLSKQITTKQAQIDSAEPEQRLLMEKSLQETTNFYHRMLKEQWINFQWLNRLDVPKPKEQAQLVETVRQRLDFMSAMLSFDSQQESTLSSQLKTAAEGEKATLQLQQILTQRKVTGDIESVQFLADLGKDMGLETTEYTKQLFETTGNLTNELLDVKVIFSILTGWVGTVKIWLAENTPQMLFKLFIFLLIVFIFKILKNITRRIVTRAVSSPTLRMSQLMKDFFISITGNIVLCVGLLFALAQIGLDLTPILTGFGVAGVIIGFALQDTLSNFASGMMLLIYRPFDVDDFVEAGGTSGKVSHMSLVSTTIKTFDNQILIVPNSKIWGDTIKNITHERVRRVDMIFGIGYSDDVEKTEKVLNEIVTEHPMVLRSPEPMIKLHTLNTSSVDFIVRPWVKTEDYWDVYWDVTREVKMRFDREGISIPFPQQDVHLHMINTDIDKK</sequence>
<dbReference type="Proteomes" id="UP000036097">
    <property type="component" value="Unassembled WGS sequence"/>
</dbReference>
<keyword evidence="4 7" id="KW-0812">Transmembrane</keyword>
<comment type="similarity">
    <text evidence="2 7">Belongs to the MscS (TC 1.A.23) family.</text>
</comment>
<comment type="caution">
    <text evidence="7">Lacks conserved residue(s) required for the propagation of feature annotation.</text>
</comment>
<dbReference type="RefSeq" id="WP_047877021.1">
    <property type="nucleotide sequence ID" value="NZ_LDOT01000002.1"/>
</dbReference>
<evidence type="ECO:0000256" key="8">
    <source>
        <dbReference type="SAM" id="MobiDB-lite"/>
    </source>
</evidence>
<keyword evidence="7" id="KW-0406">Ion transport</keyword>
<protein>
    <recommendedName>
        <fullName evidence="7">Small-conductance mechanosensitive channel</fullName>
    </recommendedName>
</protein>
<dbReference type="InterPro" id="IPR023408">
    <property type="entry name" value="MscS_beta-dom_sf"/>
</dbReference>
<gene>
    <name evidence="12" type="ORF">ABT56_01165</name>
</gene>
<keyword evidence="13" id="KW-1185">Reference proteome</keyword>
<dbReference type="Gene3D" id="2.30.30.60">
    <property type="match status" value="1"/>
</dbReference>
<evidence type="ECO:0000256" key="5">
    <source>
        <dbReference type="ARBA" id="ARBA00022989"/>
    </source>
</evidence>
<feature type="chain" id="PRO_5005252323" description="Small-conductance mechanosensitive channel" evidence="9">
    <location>
        <begin position="18"/>
        <end position="563"/>
    </location>
</feature>
<feature type="compositionally biased region" description="Low complexity" evidence="8">
    <location>
        <begin position="20"/>
        <end position="34"/>
    </location>
</feature>
<dbReference type="SUPFAM" id="SSF50182">
    <property type="entry name" value="Sm-like ribonucleoproteins"/>
    <property type="match status" value="1"/>
</dbReference>
<dbReference type="SUPFAM" id="SSF82689">
    <property type="entry name" value="Mechanosensitive channel protein MscS (YggB), C-terminal domain"/>
    <property type="match status" value="1"/>
</dbReference>
<reference evidence="12 13" key="1">
    <citation type="submission" date="2015-05" db="EMBL/GenBank/DDBJ databases">
        <title>Photobacterium galathea sp. nov.</title>
        <authorList>
            <person name="Machado H."/>
            <person name="Gram L."/>
        </authorList>
    </citation>
    <scope>NUCLEOTIDE SEQUENCE [LARGE SCALE GENOMIC DNA]</scope>
    <source>
        <strain evidence="12 13">CGMCC 1.12159</strain>
    </source>
</reference>
<dbReference type="InterPro" id="IPR006685">
    <property type="entry name" value="MscS_channel_2nd"/>
</dbReference>
<keyword evidence="6 7" id="KW-0472">Membrane</keyword>
<evidence type="ECO:0000256" key="9">
    <source>
        <dbReference type="SAM" id="SignalP"/>
    </source>
</evidence>
<evidence type="ECO:0000259" key="11">
    <source>
        <dbReference type="Pfam" id="PF21082"/>
    </source>
</evidence>
<keyword evidence="9" id="KW-0732">Signal</keyword>
<dbReference type="PANTHER" id="PTHR30221">
    <property type="entry name" value="SMALL-CONDUCTANCE MECHANOSENSITIVE CHANNEL"/>
    <property type="match status" value="1"/>
</dbReference>
<dbReference type="GO" id="GO:0008381">
    <property type="term" value="F:mechanosensitive monoatomic ion channel activity"/>
    <property type="evidence" value="ECO:0007669"/>
    <property type="project" value="InterPro"/>
</dbReference>
<feature type="transmembrane region" description="Helical" evidence="7">
    <location>
        <begin position="344"/>
        <end position="363"/>
    </location>
</feature>
<feature type="transmembrane region" description="Helical" evidence="7">
    <location>
        <begin position="369"/>
        <end position="387"/>
    </location>
</feature>
<keyword evidence="7" id="KW-0407">Ion channel</keyword>
<dbReference type="AlphaFoldDB" id="A0A0J1HB44"/>
<comment type="function">
    <text evidence="7">Mechanosensitive channel that participates in the regulation of osmotic pressure changes within the cell, opening in response to stretch forces in the membrane lipid bilayer, without the need for other proteins. Contributes to normal resistance to hypoosmotic shock. Forms an ion channel of 1.0 nanosiemens conductance with a slight preference for anions.</text>
</comment>